<sequence length="175" mass="19660">MKAKEKKFESEAALQDILYQSPEIIPIEKLGENLLKPSIFIKEAGLPGSGYTDLIGIDEQGGITIIECKLATNTDIRRKVIGQVLEYAAYLWQMDYDQFDSICCKAEGWVDKHLADAMREKMATEQPGWSEEGFQNSVVSTLEKGDFRLIIAVDALNDELRRIIQFLNSRSEGGP</sequence>
<dbReference type="AlphaFoldDB" id="X1KVL4"/>
<reference evidence="1" key="1">
    <citation type="journal article" date="2014" name="Front. Microbiol.">
        <title>High frequency of phylogenetically diverse reductive dehalogenase-homologous genes in deep subseafloor sedimentary metagenomes.</title>
        <authorList>
            <person name="Kawai M."/>
            <person name="Futagami T."/>
            <person name="Toyoda A."/>
            <person name="Takaki Y."/>
            <person name="Nishi S."/>
            <person name="Hori S."/>
            <person name="Arai W."/>
            <person name="Tsubouchi T."/>
            <person name="Morono Y."/>
            <person name="Uchiyama I."/>
            <person name="Ito T."/>
            <person name="Fujiyama A."/>
            <person name="Inagaki F."/>
            <person name="Takami H."/>
        </authorList>
    </citation>
    <scope>NUCLEOTIDE SEQUENCE</scope>
    <source>
        <strain evidence="1">Expedition CK06-06</strain>
    </source>
</reference>
<comment type="caution">
    <text evidence="1">The sequence shown here is derived from an EMBL/GenBank/DDBJ whole genome shotgun (WGS) entry which is preliminary data.</text>
</comment>
<feature type="non-terminal residue" evidence="1">
    <location>
        <position position="175"/>
    </location>
</feature>
<dbReference type="Gene3D" id="3.40.1350.10">
    <property type="match status" value="1"/>
</dbReference>
<name>X1KVL4_9ZZZZ</name>
<proteinExistence type="predicted"/>
<organism evidence="1">
    <name type="scientific">marine sediment metagenome</name>
    <dbReference type="NCBI Taxonomy" id="412755"/>
    <lineage>
        <taxon>unclassified sequences</taxon>
        <taxon>metagenomes</taxon>
        <taxon>ecological metagenomes</taxon>
    </lineage>
</organism>
<dbReference type="InterPro" id="IPR011856">
    <property type="entry name" value="tRNA_endonuc-like_dom_sf"/>
</dbReference>
<evidence type="ECO:0000313" key="1">
    <source>
        <dbReference type="EMBL" id="GAI11127.1"/>
    </source>
</evidence>
<protein>
    <recommendedName>
        <fullName evidence="2">DUF91 domain-containing protein</fullName>
    </recommendedName>
</protein>
<accession>X1KVL4</accession>
<dbReference type="EMBL" id="BARV01011701">
    <property type="protein sequence ID" value="GAI11127.1"/>
    <property type="molecule type" value="Genomic_DNA"/>
</dbReference>
<evidence type="ECO:0008006" key="2">
    <source>
        <dbReference type="Google" id="ProtNLM"/>
    </source>
</evidence>
<dbReference type="GO" id="GO:0003676">
    <property type="term" value="F:nucleic acid binding"/>
    <property type="evidence" value="ECO:0007669"/>
    <property type="project" value="InterPro"/>
</dbReference>
<gene>
    <name evidence="1" type="ORF">S06H3_22052</name>
</gene>